<sequence>MHYFTIDFETANSHRGSVCAIGIVEVLDSKIINTFRSLINPEESFDFYNTLINGISEKMVLDKPTFPEIWDKLKNKLQNQILIAHNAAFDFSVLRHVLEKYNIDFPDINYTCTRILSKKTWPNLKNYKLDTVAKNLNISFEHHDPLEDAVACYKIFEEILSKNNIYDISKLHNDLKVKVGQLYRNGYKPCEVKSIGLSVKSSFKLPDNSSLNTNHELYNKGIAFTGTLESMVRKDAAQAAIDRGAFYCNTVTTNTNYLVMGIQDYKKFADGKKSSKLKKAEDLIEKGQDLEIIDEIEFIKLL</sequence>
<dbReference type="SUPFAM" id="SSF53098">
    <property type="entry name" value="Ribonuclease H-like"/>
    <property type="match status" value="1"/>
</dbReference>
<dbReference type="GO" id="GO:0003676">
    <property type="term" value="F:nucleic acid binding"/>
    <property type="evidence" value="ECO:0007669"/>
    <property type="project" value="InterPro"/>
</dbReference>
<dbReference type="PANTHER" id="PTHR30231">
    <property type="entry name" value="DNA POLYMERASE III SUBUNIT EPSILON"/>
    <property type="match status" value="1"/>
</dbReference>
<dbReference type="CDD" id="cd06130">
    <property type="entry name" value="DNA_pol_III_epsilon_like"/>
    <property type="match status" value="1"/>
</dbReference>
<accession>A0A316MBX0</accession>
<dbReference type="InterPro" id="IPR012337">
    <property type="entry name" value="RNaseH-like_sf"/>
</dbReference>
<name>A0A316MBX0_9CLOT</name>
<dbReference type="Gene3D" id="3.30.420.10">
    <property type="entry name" value="Ribonuclease H-like superfamily/Ribonuclease H"/>
    <property type="match status" value="1"/>
</dbReference>
<dbReference type="SMART" id="SM00479">
    <property type="entry name" value="EXOIII"/>
    <property type="match status" value="1"/>
</dbReference>
<dbReference type="InterPro" id="IPR013520">
    <property type="entry name" value="Ribonucl_H"/>
</dbReference>
<dbReference type="Pfam" id="PF00929">
    <property type="entry name" value="RNase_T"/>
    <property type="match status" value="1"/>
</dbReference>
<dbReference type="AlphaFoldDB" id="A0A316MBX0"/>
<dbReference type="GO" id="GO:0005829">
    <property type="term" value="C:cytosol"/>
    <property type="evidence" value="ECO:0007669"/>
    <property type="project" value="TreeGrafter"/>
</dbReference>
<dbReference type="GO" id="GO:0008408">
    <property type="term" value="F:3'-5' exonuclease activity"/>
    <property type="evidence" value="ECO:0007669"/>
    <property type="project" value="TreeGrafter"/>
</dbReference>
<evidence type="ECO:0000256" key="1">
    <source>
        <dbReference type="ARBA" id="ARBA00022839"/>
    </source>
</evidence>
<evidence type="ECO:0000259" key="2">
    <source>
        <dbReference type="SMART" id="SM00479"/>
    </source>
</evidence>
<dbReference type="FunFam" id="3.30.420.10:FF:000045">
    <property type="entry name" value="3'-5' exonuclease DinG"/>
    <property type="match status" value="1"/>
</dbReference>
<feature type="domain" description="Exonuclease" evidence="2">
    <location>
        <begin position="2"/>
        <end position="165"/>
    </location>
</feature>
<dbReference type="PANTHER" id="PTHR30231:SF42">
    <property type="entry name" value="EXONUCLEASE"/>
    <property type="match status" value="1"/>
</dbReference>
<dbReference type="Proteomes" id="UP000246114">
    <property type="component" value="Unassembled WGS sequence"/>
</dbReference>
<dbReference type="RefSeq" id="WP_099336446.1">
    <property type="nucleotide sequence ID" value="NZ_CABMJC010000024.1"/>
</dbReference>
<dbReference type="EMBL" id="QAMZ01000006">
    <property type="protein sequence ID" value="PWL55451.1"/>
    <property type="molecule type" value="Genomic_DNA"/>
</dbReference>
<keyword evidence="1" id="KW-0378">Hydrolase</keyword>
<reference evidence="3 4" key="1">
    <citation type="submission" date="2018-03" db="EMBL/GenBank/DDBJ databases">
        <title>The uncultured portion of the human microbiome is neutrally assembled.</title>
        <authorList>
            <person name="Jeraldo P."/>
            <person name="Boardman L."/>
            <person name="White B.A."/>
            <person name="Nelson H."/>
            <person name="Goldenfeld N."/>
            <person name="Chia N."/>
        </authorList>
    </citation>
    <scope>NUCLEOTIDE SEQUENCE [LARGE SCALE GENOMIC DNA]</scope>
    <source>
        <strain evidence="3">CIM:MAG 903</strain>
    </source>
</reference>
<keyword evidence="1" id="KW-0269">Exonuclease</keyword>
<evidence type="ECO:0000313" key="3">
    <source>
        <dbReference type="EMBL" id="PWL55451.1"/>
    </source>
</evidence>
<dbReference type="CDD" id="cd17748">
    <property type="entry name" value="BRCT_DNA_ligase_like"/>
    <property type="match status" value="1"/>
</dbReference>
<organism evidence="3 4">
    <name type="scientific">Clostridium cadaveris</name>
    <dbReference type="NCBI Taxonomy" id="1529"/>
    <lineage>
        <taxon>Bacteria</taxon>
        <taxon>Bacillati</taxon>
        <taxon>Bacillota</taxon>
        <taxon>Clostridia</taxon>
        <taxon>Eubacteriales</taxon>
        <taxon>Clostridiaceae</taxon>
        <taxon>Clostridium</taxon>
    </lineage>
</organism>
<dbReference type="SUPFAM" id="SSF52113">
    <property type="entry name" value="BRCT domain"/>
    <property type="match status" value="1"/>
</dbReference>
<gene>
    <name evidence="3" type="ORF">DBY38_01650</name>
</gene>
<keyword evidence="1" id="KW-0540">Nuclease</keyword>
<dbReference type="InterPro" id="IPR036420">
    <property type="entry name" value="BRCT_dom_sf"/>
</dbReference>
<protein>
    <submittedName>
        <fullName evidence="3">DNA polymerase III</fullName>
    </submittedName>
</protein>
<proteinExistence type="predicted"/>
<comment type="caution">
    <text evidence="3">The sequence shown here is derived from an EMBL/GenBank/DDBJ whole genome shotgun (WGS) entry which is preliminary data.</text>
</comment>
<dbReference type="Gene3D" id="3.40.50.10190">
    <property type="entry name" value="BRCT domain"/>
    <property type="match status" value="1"/>
</dbReference>
<evidence type="ECO:0000313" key="4">
    <source>
        <dbReference type="Proteomes" id="UP000246114"/>
    </source>
</evidence>
<dbReference type="InterPro" id="IPR036397">
    <property type="entry name" value="RNaseH_sf"/>
</dbReference>